<proteinExistence type="predicted"/>
<dbReference type="Proteomes" id="UP000237000">
    <property type="component" value="Unassembled WGS sequence"/>
</dbReference>
<gene>
    <name evidence="1" type="ORF">TorRG33x02_022320</name>
</gene>
<dbReference type="OrthoDB" id="10260625at2759"/>
<dbReference type="SUPFAM" id="SSF48445">
    <property type="entry name" value="14-3-3 protein"/>
    <property type="match status" value="1"/>
</dbReference>
<sequence>MGKSSISFSRARKSSITIIGINSKLVVSSIPAIELTIEECNILSVAYKNVIVSLKLAWRIVSSIEQMVMVVYNLKSDLLTFSRSFFIVAYVQD</sequence>
<evidence type="ECO:0000313" key="1">
    <source>
        <dbReference type="EMBL" id="POO01940.1"/>
    </source>
</evidence>
<organism evidence="1 2">
    <name type="scientific">Trema orientale</name>
    <name type="common">Charcoal tree</name>
    <name type="synonym">Celtis orientalis</name>
    <dbReference type="NCBI Taxonomy" id="63057"/>
    <lineage>
        <taxon>Eukaryota</taxon>
        <taxon>Viridiplantae</taxon>
        <taxon>Streptophyta</taxon>
        <taxon>Embryophyta</taxon>
        <taxon>Tracheophyta</taxon>
        <taxon>Spermatophyta</taxon>
        <taxon>Magnoliopsida</taxon>
        <taxon>eudicotyledons</taxon>
        <taxon>Gunneridae</taxon>
        <taxon>Pentapetalae</taxon>
        <taxon>rosids</taxon>
        <taxon>fabids</taxon>
        <taxon>Rosales</taxon>
        <taxon>Cannabaceae</taxon>
        <taxon>Trema</taxon>
    </lineage>
</organism>
<evidence type="ECO:0000313" key="2">
    <source>
        <dbReference type="Proteomes" id="UP000237000"/>
    </source>
</evidence>
<dbReference type="InterPro" id="IPR036815">
    <property type="entry name" value="14-3-3_dom_sf"/>
</dbReference>
<reference evidence="2" key="1">
    <citation type="submission" date="2016-06" db="EMBL/GenBank/DDBJ databases">
        <title>Parallel loss of symbiosis genes in relatives of nitrogen-fixing non-legume Parasponia.</title>
        <authorList>
            <person name="Van Velzen R."/>
            <person name="Holmer R."/>
            <person name="Bu F."/>
            <person name="Rutten L."/>
            <person name="Van Zeijl A."/>
            <person name="Liu W."/>
            <person name="Santuari L."/>
            <person name="Cao Q."/>
            <person name="Sharma T."/>
            <person name="Shen D."/>
            <person name="Roswanjaya Y."/>
            <person name="Wardhani T."/>
            <person name="Kalhor M.S."/>
            <person name="Jansen J."/>
            <person name="Van den Hoogen J."/>
            <person name="Gungor B."/>
            <person name="Hartog M."/>
            <person name="Hontelez J."/>
            <person name="Verver J."/>
            <person name="Yang W.-C."/>
            <person name="Schijlen E."/>
            <person name="Repin R."/>
            <person name="Schilthuizen M."/>
            <person name="Schranz E."/>
            <person name="Heidstra R."/>
            <person name="Miyata K."/>
            <person name="Fedorova E."/>
            <person name="Kohlen W."/>
            <person name="Bisseling T."/>
            <person name="Smit S."/>
            <person name="Geurts R."/>
        </authorList>
    </citation>
    <scope>NUCLEOTIDE SEQUENCE [LARGE SCALE GENOMIC DNA]</scope>
    <source>
        <strain evidence="2">cv. RG33-2</strain>
    </source>
</reference>
<name>A0A2P5FVX1_TREOI</name>
<dbReference type="InParanoid" id="A0A2P5FVX1"/>
<accession>A0A2P5FVX1</accession>
<protein>
    <submittedName>
        <fullName evidence="1">14-3-3 protein</fullName>
    </submittedName>
</protein>
<keyword evidence="2" id="KW-1185">Reference proteome</keyword>
<dbReference type="EMBL" id="JXTC01000006">
    <property type="protein sequence ID" value="POO01940.1"/>
    <property type="molecule type" value="Genomic_DNA"/>
</dbReference>
<dbReference type="STRING" id="63057.A0A2P5FVX1"/>
<comment type="caution">
    <text evidence="1">The sequence shown here is derived from an EMBL/GenBank/DDBJ whole genome shotgun (WGS) entry which is preliminary data.</text>
</comment>
<dbReference type="AlphaFoldDB" id="A0A2P5FVX1"/>
<dbReference type="Gene3D" id="1.20.190.20">
    <property type="entry name" value="14-3-3 domain"/>
    <property type="match status" value="1"/>
</dbReference>